<dbReference type="AlphaFoldDB" id="A0A2P2Q244"/>
<name>A0A2P2Q244_RHIMU</name>
<proteinExistence type="predicted"/>
<evidence type="ECO:0000313" key="1">
    <source>
        <dbReference type="EMBL" id="MBX61066.1"/>
    </source>
</evidence>
<organism evidence="1">
    <name type="scientific">Rhizophora mucronata</name>
    <name type="common">Asiatic mangrove</name>
    <dbReference type="NCBI Taxonomy" id="61149"/>
    <lineage>
        <taxon>Eukaryota</taxon>
        <taxon>Viridiplantae</taxon>
        <taxon>Streptophyta</taxon>
        <taxon>Embryophyta</taxon>
        <taxon>Tracheophyta</taxon>
        <taxon>Spermatophyta</taxon>
        <taxon>Magnoliopsida</taxon>
        <taxon>eudicotyledons</taxon>
        <taxon>Gunneridae</taxon>
        <taxon>Pentapetalae</taxon>
        <taxon>rosids</taxon>
        <taxon>fabids</taxon>
        <taxon>Malpighiales</taxon>
        <taxon>Rhizophoraceae</taxon>
        <taxon>Rhizophora</taxon>
    </lineage>
</organism>
<reference evidence="1" key="1">
    <citation type="submission" date="2018-02" db="EMBL/GenBank/DDBJ databases">
        <title>Rhizophora mucronata_Transcriptome.</title>
        <authorList>
            <person name="Meera S.P."/>
            <person name="Sreeshan A."/>
            <person name="Augustine A."/>
        </authorList>
    </citation>
    <scope>NUCLEOTIDE SEQUENCE</scope>
    <source>
        <tissue evidence="1">Leaf</tissue>
    </source>
</reference>
<accession>A0A2P2Q244</accession>
<protein>
    <submittedName>
        <fullName evidence="1">Uncharacterized protein</fullName>
    </submittedName>
</protein>
<sequence>MLTAKQVKKKGKYIEMCMT</sequence>
<dbReference type="EMBL" id="GGEC01080582">
    <property type="protein sequence ID" value="MBX61066.1"/>
    <property type="molecule type" value="Transcribed_RNA"/>
</dbReference>